<dbReference type="Proteomes" id="UP001497516">
    <property type="component" value="Chromosome 10"/>
</dbReference>
<evidence type="ECO:0000313" key="3">
    <source>
        <dbReference type="Proteomes" id="UP001497516"/>
    </source>
</evidence>
<protein>
    <submittedName>
        <fullName evidence="2">Uncharacterized protein</fullName>
    </submittedName>
</protein>
<keyword evidence="3" id="KW-1185">Reference proteome</keyword>
<proteinExistence type="predicted"/>
<reference evidence="2 3" key="1">
    <citation type="submission" date="2024-04" db="EMBL/GenBank/DDBJ databases">
        <authorList>
            <person name="Fracassetti M."/>
        </authorList>
    </citation>
    <scope>NUCLEOTIDE SEQUENCE [LARGE SCALE GENOMIC DNA]</scope>
</reference>
<gene>
    <name evidence="2" type="ORF">LTRI10_LOCUS8747</name>
</gene>
<organism evidence="2 3">
    <name type="scientific">Linum trigynum</name>
    <dbReference type="NCBI Taxonomy" id="586398"/>
    <lineage>
        <taxon>Eukaryota</taxon>
        <taxon>Viridiplantae</taxon>
        <taxon>Streptophyta</taxon>
        <taxon>Embryophyta</taxon>
        <taxon>Tracheophyta</taxon>
        <taxon>Spermatophyta</taxon>
        <taxon>Magnoliopsida</taxon>
        <taxon>eudicotyledons</taxon>
        <taxon>Gunneridae</taxon>
        <taxon>Pentapetalae</taxon>
        <taxon>rosids</taxon>
        <taxon>fabids</taxon>
        <taxon>Malpighiales</taxon>
        <taxon>Linaceae</taxon>
        <taxon>Linum</taxon>
    </lineage>
</organism>
<accession>A0AAV2CYL0</accession>
<sequence>MNRDRRRDGDGLTEFNGHHHSGAPMGGTCRKQSLYLGCCLLSLVPVASDGDEGVRWQASTETEQRAKIQ</sequence>
<feature type="region of interest" description="Disordered" evidence="1">
    <location>
        <begin position="1"/>
        <end position="26"/>
    </location>
</feature>
<feature type="compositionally biased region" description="Basic and acidic residues" evidence="1">
    <location>
        <begin position="1"/>
        <end position="10"/>
    </location>
</feature>
<dbReference type="EMBL" id="OZ034814">
    <property type="protein sequence ID" value="CAL1361369.1"/>
    <property type="molecule type" value="Genomic_DNA"/>
</dbReference>
<dbReference type="AlphaFoldDB" id="A0AAV2CYL0"/>
<name>A0AAV2CYL0_9ROSI</name>
<evidence type="ECO:0000256" key="1">
    <source>
        <dbReference type="SAM" id="MobiDB-lite"/>
    </source>
</evidence>
<evidence type="ECO:0000313" key="2">
    <source>
        <dbReference type="EMBL" id="CAL1361369.1"/>
    </source>
</evidence>